<dbReference type="GeneTree" id="ENSGT00410000029400"/>
<dbReference type="InParanoid" id="A0A7N5JIK9"/>
<evidence type="ECO:0000313" key="3">
    <source>
        <dbReference type="Proteomes" id="UP000008912"/>
    </source>
</evidence>
<dbReference type="AlphaFoldDB" id="A0A7N5JIK9"/>
<protein>
    <submittedName>
        <fullName evidence="2">Uncharacterized protein</fullName>
    </submittedName>
</protein>
<sequence>MIFIPFLPPLDLNVKDTKELVFVSGTTESPSDGTGSPREPAGPQGSWRSWFQKALARFTRPFRGGYQTLEN</sequence>
<feature type="region of interest" description="Disordered" evidence="1">
    <location>
        <begin position="23"/>
        <end position="46"/>
    </location>
</feature>
<feature type="compositionally biased region" description="Polar residues" evidence="1">
    <location>
        <begin position="24"/>
        <end position="34"/>
    </location>
</feature>
<reference evidence="2 3" key="1">
    <citation type="journal article" date="2010" name="Nature">
        <title>The sequence and de novo assembly of the giant panda genome.</title>
        <authorList>
            <person name="Li R."/>
            <person name="Fan W."/>
            <person name="Tian G."/>
            <person name="Zhu H."/>
            <person name="He L."/>
            <person name="Cai J."/>
            <person name="Huang Q."/>
            <person name="Cai Q."/>
            <person name="Li B."/>
            <person name="Bai Y."/>
            <person name="Zhang Z."/>
            <person name="Zhang Y."/>
            <person name="Wang W."/>
            <person name="Li J."/>
            <person name="Wei F."/>
            <person name="Li H."/>
            <person name="Jian M."/>
            <person name="Li J."/>
            <person name="Zhang Z."/>
            <person name="Nielsen R."/>
            <person name="Li D."/>
            <person name="Gu W."/>
            <person name="Yang Z."/>
            <person name="Xuan Z."/>
            <person name="Ryder O.A."/>
            <person name="Leung F.C."/>
            <person name="Zhou Y."/>
            <person name="Cao J."/>
            <person name="Sun X."/>
            <person name="Fu Y."/>
            <person name="Fang X."/>
            <person name="Guo X."/>
            <person name="Wang B."/>
            <person name="Hou R."/>
            <person name="Shen F."/>
            <person name="Mu B."/>
            <person name="Ni P."/>
            <person name="Lin R."/>
            <person name="Qian W."/>
            <person name="Wang G."/>
            <person name="Yu C."/>
            <person name="Nie W."/>
            <person name="Wang J."/>
            <person name="Wu Z."/>
            <person name="Liang H."/>
            <person name="Min J."/>
            <person name="Wu Q."/>
            <person name="Cheng S."/>
            <person name="Ruan J."/>
            <person name="Wang M."/>
            <person name="Shi Z."/>
            <person name="Wen M."/>
            <person name="Liu B."/>
            <person name="Ren X."/>
            <person name="Zheng H."/>
            <person name="Dong D."/>
            <person name="Cook K."/>
            <person name="Shan G."/>
            <person name="Zhang H."/>
            <person name="Kosiol C."/>
            <person name="Xie X."/>
            <person name="Lu Z."/>
            <person name="Zheng H."/>
            <person name="Li Y."/>
            <person name="Steiner C.C."/>
            <person name="Lam T.T."/>
            <person name="Lin S."/>
            <person name="Zhang Q."/>
            <person name="Li G."/>
            <person name="Tian J."/>
            <person name="Gong T."/>
            <person name="Liu H."/>
            <person name="Zhang D."/>
            <person name="Fang L."/>
            <person name="Ye C."/>
            <person name="Zhang J."/>
            <person name="Hu W."/>
            <person name="Xu A."/>
            <person name="Ren Y."/>
            <person name="Zhang G."/>
            <person name="Bruford M.W."/>
            <person name="Li Q."/>
            <person name="Ma L."/>
            <person name="Guo Y."/>
            <person name="An N."/>
            <person name="Hu Y."/>
            <person name="Zheng Y."/>
            <person name="Shi Y."/>
            <person name="Li Z."/>
            <person name="Liu Q."/>
            <person name="Chen Y."/>
            <person name="Zhao J."/>
            <person name="Qu N."/>
            <person name="Zhao S."/>
            <person name="Tian F."/>
            <person name="Wang X."/>
            <person name="Wang H."/>
            <person name="Xu L."/>
            <person name="Liu X."/>
            <person name="Vinar T."/>
            <person name="Wang Y."/>
            <person name="Lam T.W."/>
            <person name="Yiu S.M."/>
            <person name="Liu S."/>
            <person name="Zhang H."/>
            <person name="Li D."/>
            <person name="Huang Y."/>
            <person name="Wang X."/>
            <person name="Yang G."/>
            <person name="Jiang Z."/>
            <person name="Wang J."/>
            <person name="Qin N."/>
            <person name="Li L."/>
            <person name="Li J."/>
            <person name="Bolund L."/>
            <person name="Kristiansen K."/>
            <person name="Wong G.K."/>
            <person name="Olson M."/>
            <person name="Zhang X."/>
            <person name="Li S."/>
            <person name="Yang H."/>
            <person name="Wang J."/>
            <person name="Wang J."/>
        </authorList>
    </citation>
    <scope>NUCLEOTIDE SEQUENCE [LARGE SCALE GENOMIC DNA]</scope>
</reference>
<evidence type="ECO:0000256" key="1">
    <source>
        <dbReference type="SAM" id="MobiDB-lite"/>
    </source>
</evidence>
<keyword evidence="3" id="KW-1185">Reference proteome</keyword>
<evidence type="ECO:0000313" key="2">
    <source>
        <dbReference type="Ensembl" id="ENSAMEP00000025897.1"/>
    </source>
</evidence>
<proteinExistence type="predicted"/>
<dbReference type="Proteomes" id="UP000008912">
    <property type="component" value="Unassembled WGS sequence"/>
</dbReference>
<name>A0A7N5JIK9_AILME</name>
<reference evidence="2" key="3">
    <citation type="submission" date="2025-09" db="UniProtKB">
        <authorList>
            <consortium name="Ensembl"/>
        </authorList>
    </citation>
    <scope>IDENTIFICATION</scope>
</reference>
<organism evidence="2 3">
    <name type="scientific">Ailuropoda melanoleuca</name>
    <name type="common">Giant panda</name>
    <dbReference type="NCBI Taxonomy" id="9646"/>
    <lineage>
        <taxon>Eukaryota</taxon>
        <taxon>Metazoa</taxon>
        <taxon>Chordata</taxon>
        <taxon>Craniata</taxon>
        <taxon>Vertebrata</taxon>
        <taxon>Euteleostomi</taxon>
        <taxon>Mammalia</taxon>
        <taxon>Eutheria</taxon>
        <taxon>Laurasiatheria</taxon>
        <taxon>Carnivora</taxon>
        <taxon>Caniformia</taxon>
        <taxon>Ursidae</taxon>
        <taxon>Ailuropoda</taxon>
    </lineage>
</organism>
<dbReference type="Ensembl" id="ENSAMET00000049883.1">
    <property type="protein sequence ID" value="ENSAMEP00000025897.1"/>
    <property type="gene ID" value="ENSAMEG00000026180.1"/>
</dbReference>
<reference evidence="2" key="2">
    <citation type="submission" date="2025-08" db="UniProtKB">
        <authorList>
            <consortium name="Ensembl"/>
        </authorList>
    </citation>
    <scope>IDENTIFICATION</scope>
</reference>
<accession>A0A7N5JIK9</accession>